<dbReference type="EC" id="3.1.3.3" evidence="3"/>
<evidence type="ECO:0000313" key="4">
    <source>
        <dbReference type="Proteomes" id="UP000579281"/>
    </source>
</evidence>
<dbReference type="GO" id="GO:0016791">
    <property type="term" value="F:phosphatase activity"/>
    <property type="evidence" value="ECO:0007669"/>
    <property type="project" value="TreeGrafter"/>
</dbReference>
<dbReference type="RefSeq" id="WP_184313079.1">
    <property type="nucleotide sequence ID" value="NZ_JACHEN010000041.1"/>
</dbReference>
<dbReference type="AlphaFoldDB" id="A0A841KXQ4"/>
<dbReference type="EMBL" id="JACHEN010000041">
    <property type="protein sequence ID" value="MBB6218526.1"/>
    <property type="molecule type" value="Genomic_DNA"/>
</dbReference>
<protein>
    <submittedName>
        <fullName evidence="3">Sigma-B regulation protein RsbU (Phosphoserine phosphatase)</fullName>
        <ecNumber evidence="3">3.1.3.3</ecNumber>
    </submittedName>
</protein>
<dbReference type="PANTHER" id="PTHR43156">
    <property type="entry name" value="STAGE II SPORULATION PROTEIN E-RELATED"/>
    <property type="match status" value="1"/>
</dbReference>
<comment type="caution">
    <text evidence="3">The sequence shown here is derived from an EMBL/GenBank/DDBJ whole genome shotgun (WGS) entry which is preliminary data.</text>
</comment>
<keyword evidence="4" id="KW-1185">Reference proteome</keyword>
<dbReference type="InterPro" id="IPR000700">
    <property type="entry name" value="PAS-assoc_C"/>
</dbReference>
<dbReference type="SUPFAM" id="SSF55785">
    <property type="entry name" value="PYP-like sensor domain (PAS domain)"/>
    <property type="match status" value="1"/>
</dbReference>
<dbReference type="InterPro" id="IPR001932">
    <property type="entry name" value="PPM-type_phosphatase-like_dom"/>
</dbReference>
<organism evidence="3 4">
    <name type="scientific">Anaerosolibacter carboniphilus</name>
    <dbReference type="NCBI Taxonomy" id="1417629"/>
    <lineage>
        <taxon>Bacteria</taxon>
        <taxon>Bacillati</taxon>
        <taxon>Bacillota</taxon>
        <taxon>Clostridia</taxon>
        <taxon>Peptostreptococcales</taxon>
        <taxon>Thermotaleaceae</taxon>
        <taxon>Anaerosolibacter</taxon>
    </lineage>
</organism>
<accession>A0A841KXQ4</accession>
<dbReference type="Gene3D" id="3.60.40.10">
    <property type="entry name" value="PPM-type phosphatase domain"/>
    <property type="match status" value="1"/>
</dbReference>
<evidence type="ECO:0000313" key="3">
    <source>
        <dbReference type="EMBL" id="MBB6218526.1"/>
    </source>
</evidence>
<evidence type="ECO:0000259" key="2">
    <source>
        <dbReference type="PROSITE" id="PS50113"/>
    </source>
</evidence>
<evidence type="ECO:0000256" key="1">
    <source>
        <dbReference type="ARBA" id="ARBA00022801"/>
    </source>
</evidence>
<keyword evidence="1 3" id="KW-0378">Hydrolase</keyword>
<dbReference type="PROSITE" id="PS50113">
    <property type="entry name" value="PAC"/>
    <property type="match status" value="1"/>
</dbReference>
<dbReference type="InterPro" id="IPR052016">
    <property type="entry name" value="Bact_Sigma-Reg"/>
</dbReference>
<dbReference type="PANTHER" id="PTHR43156:SF2">
    <property type="entry name" value="STAGE II SPORULATION PROTEIN E"/>
    <property type="match status" value="1"/>
</dbReference>
<proteinExistence type="predicted"/>
<reference evidence="3 4" key="1">
    <citation type="submission" date="2020-08" db="EMBL/GenBank/DDBJ databases">
        <title>Genomic Encyclopedia of Type Strains, Phase IV (KMG-IV): sequencing the most valuable type-strain genomes for metagenomic binning, comparative biology and taxonomic classification.</title>
        <authorList>
            <person name="Goeker M."/>
        </authorList>
    </citation>
    <scope>NUCLEOTIDE SEQUENCE [LARGE SCALE GENOMIC DNA]</scope>
    <source>
        <strain evidence="3 4">DSM 103526</strain>
    </source>
</reference>
<name>A0A841KXQ4_9FIRM</name>
<sequence>MSKELKNQLIQQRKFYENILSGMKDWVRVIDKDNKVVFMNEPMRKYVGDTVGRECFRALGKTSPCEHCISNRAIFEGTAITKEEVVDGRIYSVVSSPIQSGDNSVRYAVEVFRDVTEKKAMERLLIEQNRKMKSDLDFAKQLQHKILPENRVYNYTMKIASKYIPSEILGGDVYDVIEINDHDIGMYMADVSGHGVTSSMMTMFIRQTLKNLGEKAIDPALTLQYLYHRYRELNIDDQYYITIFYGVYNKNTKLFTYANAGHNCMPILLKEDTVEEIYIEGLPICTIFEDVEYDKNQIALEKGNKLLFYTDGISESYHHEKGFFQTQGVFQICLENKDKEIETLIDMVIHQARDYATEEIKDDIAIMVGEIL</sequence>
<dbReference type="InterPro" id="IPR036457">
    <property type="entry name" value="PPM-type-like_dom_sf"/>
</dbReference>
<dbReference type="Pfam" id="PF07228">
    <property type="entry name" value="SpoIIE"/>
    <property type="match status" value="1"/>
</dbReference>
<dbReference type="SMART" id="SM00331">
    <property type="entry name" value="PP2C_SIG"/>
    <property type="match status" value="1"/>
</dbReference>
<dbReference type="Proteomes" id="UP000579281">
    <property type="component" value="Unassembled WGS sequence"/>
</dbReference>
<dbReference type="Gene3D" id="3.30.450.20">
    <property type="entry name" value="PAS domain"/>
    <property type="match status" value="1"/>
</dbReference>
<dbReference type="InterPro" id="IPR035965">
    <property type="entry name" value="PAS-like_dom_sf"/>
</dbReference>
<gene>
    <name evidence="3" type="ORF">HNQ80_004700</name>
</gene>
<feature type="domain" description="PAC" evidence="2">
    <location>
        <begin position="73"/>
        <end position="127"/>
    </location>
</feature>